<dbReference type="RefSeq" id="WP_101264481.1">
    <property type="nucleotide sequence ID" value="NZ_NWTK01000002.1"/>
</dbReference>
<gene>
    <name evidence="2" type="ORF">COO20_04480</name>
</gene>
<dbReference type="EMBL" id="NWTK01000002">
    <property type="protein sequence ID" value="PKR55432.1"/>
    <property type="molecule type" value="Genomic_DNA"/>
</dbReference>
<dbReference type="Pfam" id="PF15943">
    <property type="entry name" value="YdaS_toxin"/>
    <property type="match status" value="1"/>
</dbReference>
<proteinExistence type="predicted"/>
<name>A0A2N3KXZ1_9PROT</name>
<dbReference type="OrthoDB" id="8526323at2"/>
<dbReference type="PROSITE" id="PS50943">
    <property type="entry name" value="HTH_CROC1"/>
    <property type="match status" value="1"/>
</dbReference>
<dbReference type="GO" id="GO:0003677">
    <property type="term" value="F:DNA binding"/>
    <property type="evidence" value="ECO:0007669"/>
    <property type="project" value="InterPro"/>
</dbReference>
<sequence>MSGHTEALQKAIDLAGSQTKLAERVGRSQQTISRYMREETIPYALAVKITAATGIPLPDFLPELKAMDPHA</sequence>
<evidence type="ECO:0000313" key="2">
    <source>
        <dbReference type="EMBL" id="PKR55432.1"/>
    </source>
</evidence>
<dbReference type="AlphaFoldDB" id="A0A2N3KXZ1"/>
<organism evidence="2 3">
    <name type="scientific">Thalassospira marina</name>
    <dbReference type="NCBI Taxonomy" id="2048283"/>
    <lineage>
        <taxon>Bacteria</taxon>
        <taxon>Pseudomonadati</taxon>
        <taxon>Pseudomonadota</taxon>
        <taxon>Alphaproteobacteria</taxon>
        <taxon>Rhodospirillales</taxon>
        <taxon>Thalassospiraceae</taxon>
        <taxon>Thalassospira</taxon>
    </lineage>
</organism>
<dbReference type="InterPro" id="IPR010982">
    <property type="entry name" value="Lambda_DNA-bd_dom_sf"/>
</dbReference>
<feature type="domain" description="HTH cro/C1-type" evidence="1">
    <location>
        <begin position="17"/>
        <end position="60"/>
    </location>
</feature>
<accession>A0A2N3KXZ1</accession>
<dbReference type="Proteomes" id="UP000233597">
    <property type="component" value="Unassembled WGS sequence"/>
</dbReference>
<dbReference type="SUPFAM" id="SSF47413">
    <property type="entry name" value="lambda repressor-like DNA-binding domains"/>
    <property type="match status" value="1"/>
</dbReference>
<dbReference type="CDD" id="cd00093">
    <property type="entry name" value="HTH_XRE"/>
    <property type="match status" value="1"/>
</dbReference>
<evidence type="ECO:0000259" key="1">
    <source>
        <dbReference type="PROSITE" id="PS50943"/>
    </source>
</evidence>
<protein>
    <recommendedName>
        <fullName evidence="1">HTH cro/C1-type domain-containing protein</fullName>
    </recommendedName>
</protein>
<reference evidence="2 3" key="1">
    <citation type="submission" date="2017-09" db="EMBL/GenBank/DDBJ databases">
        <title>Biodiversity and function of Thalassospira species in the particle-attached aromatic-hydrocarbon-degrading consortia from the surface seawater of the South China Sea.</title>
        <authorList>
            <person name="Dong C."/>
            <person name="Liu R."/>
            <person name="Shao Z."/>
        </authorList>
    </citation>
    <scope>NUCLEOTIDE SEQUENCE [LARGE SCALE GENOMIC DNA]</scope>
    <source>
        <strain evidence="2 3">CSC1P2</strain>
    </source>
</reference>
<dbReference type="InterPro" id="IPR001387">
    <property type="entry name" value="Cro/C1-type_HTH"/>
</dbReference>
<comment type="caution">
    <text evidence="2">The sequence shown here is derived from an EMBL/GenBank/DDBJ whole genome shotgun (WGS) entry which is preliminary data.</text>
</comment>
<dbReference type="InterPro" id="IPR031856">
    <property type="entry name" value="YdaS_toxin-like"/>
</dbReference>
<dbReference type="Gene3D" id="1.10.260.40">
    <property type="entry name" value="lambda repressor-like DNA-binding domains"/>
    <property type="match status" value="1"/>
</dbReference>
<evidence type="ECO:0000313" key="3">
    <source>
        <dbReference type="Proteomes" id="UP000233597"/>
    </source>
</evidence>